<dbReference type="RefSeq" id="WP_261593605.1">
    <property type="nucleotide sequence ID" value="NZ_CAMAPC010000003.1"/>
</dbReference>
<dbReference type="SUPFAM" id="SSF52499">
    <property type="entry name" value="Isochorismatase-like hydrolases"/>
    <property type="match status" value="1"/>
</dbReference>
<dbReference type="Gene3D" id="3.40.50.850">
    <property type="entry name" value="Isochorismatase-like"/>
    <property type="match status" value="1"/>
</dbReference>
<gene>
    <name evidence="2" type="ORF">PSECIP111854_01251</name>
    <name evidence="3" type="ORF">PSECIP111951_02393</name>
</gene>
<dbReference type="InterPro" id="IPR036380">
    <property type="entry name" value="Isochorismatase-like_sf"/>
</dbReference>
<dbReference type="PANTHER" id="PTHR14119">
    <property type="entry name" value="HYDROLASE"/>
    <property type="match status" value="1"/>
</dbReference>
<dbReference type="AlphaFoldDB" id="A0A9W4QUM0"/>
<evidence type="ECO:0000259" key="1">
    <source>
        <dbReference type="Pfam" id="PF00857"/>
    </source>
</evidence>
<dbReference type="InterPro" id="IPR000868">
    <property type="entry name" value="Isochorismatase-like_dom"/>
</dbReference>
<dbReference type="EMBL" id="CAMAPC010000003">
    <property type="protein sequence ID" value="CAH9053848.1"/>
    <property type="molecule type" value="Genomic_DNA"/>
</dbReference>
<accession>A0A9W4QUM0</accession>
<dbReference type="Proteomes" id="UP001152467">
    <property type="component" value="Unassembled WGS sequence"/>
</dbReference>
<dbReference type="Proteomes" id="UP001152485">
    <property type="component" value="Unassembled WGS sequence"/>
</dbReference>
<evidence type="ECO:0000313" key="3">
    <source>
        <dbReference type="EMBL" id="CAH9060985.1"/>
    </source>
</evidence>
<proteinExistence type="predicted"/>
<dbReference type="PANTHER" id="PTHR14119:SF3">
    <property type="entry name" value="ISOCHORISMATASE DOMAIN-CONTAINING PROTEIN 2"/>
    <property type="match status" value="1"/>
</dbReference>
<comment type="caution">
    <text evidence="2">The sequence shown here is derived from an EMBL/GenBank/DDBJ whole genome shotgun (WGS) entry which is preliminary data.</text>
</comment>
<dbReference type="InterPro" id="IPR050993">
    <property type="entry name" value="Isochorismatase_domain"/>
</dbReference>
<dbReference type="EMBL" id="CAMAPD010000011">
    <property type="protein sequence ID" value="CAH9060985.1"/>
    <property type="molecule type" value="Genomic_DNA"/>
</dbReference>
<dbReference type="Pfam" id="PF00857">
    <property type="entry name" value="Isochorismatase"/>
    <property type="match status" value="1"/>
</dbReference>
<sequence>MLNTSNCGLIVIDIQGKLAHKVANSSELIANTRTLILGCQALKLPILWLEQTPDKLGITVKELAQLMPFEQPIAKTTFSGCANHTFMQRLRHTNKCHWLICGIEAHICVYQTASDLLALNFNVVLIDDAISSRSASHKALALQKLQHNGAQLSNIEMCLYELLADSLHPEFRTILQLIK</sequence>
<protein>
    <recommendedName>
        <fullName evidence="1">Isochorismatase-like domain-containing protein</fullName>
    </recommendedName>
</protein>
<name>A0A9W4QUM0_9GAMM</name>
<keyword evidence="4" id="KW-1185">Reference proteome</keyword>
<evidence type="ECO:0000313" key="5">
    <source>
        <dbReference type="Proteomes" id="UP001152485"/>
    </source>
</evidence>
<evidence type="ECO:0000313" key="2">
    <source>
        <dbReference type="EMBL" id="CAH9053848.1"/>
    </source>
</evidence>
<evidence type="ECO:0000313" key="4">
    <source>
        <dbReference type="Proteomes" id="UP001152467"/>
    </source>
</evidence>
<reference evidence="2 5" key="1">
    <citation type="submission" date="2022-07" db="EMBL/GenBank/DDBJ databases">
        <authorList>
            <person name="Criscuolo A."/>
        </authorList>
    </citation>
    <scope>NUCLEOTIDE SEQUENCE</scope>
    <source>
        <strain evidence="5">CIP 111951</strain>
        <strain evidence="2">CIP111854</strain>
        <strain evidence="3">CIP111951</strain>
    </source>
</reference>
<feature type="domain" description="Isochorismatase-like" evidence="1">
    <location>
        <begin position="9"/>
        <end position="155"/>
    </location>
</feature>
<organism evidence="2 4">
    <name type="scientific">Pseudoalteromonas holothuriae</name>
    <dbReference type="NCBI Taxonomy" id="2963714"/>
    <lineage>
        <taxon>Bacteria</taxon>
        <taxon>Pseudomonadati</taxon>
        <taxon>Pseudomonadota</taxon>
        <taxon>Gammaproteobacteria</taxon>
        <taxon>Alteromonadales</taxon>
        <taxon>Pseudoalteromonadaceae</taxon>
        <taxon>Pseudoalteromonas</taxon>
    </lineage>
</organism>